<dbReference type="PANTHER" id="PTHR47534:SF3">
    <property type="entry name" value="ALCOHOL DEHYDROGENASE-LIKE C-TERMINAL DOMAIN-CONTAINING PROTEIN"/>
    <property type="match status" value="1"/>
</dbReference>
<keyword evidence="3" id="KW-1185">Reference proteome</keyword>
<dbReference type="Proteomes" id="UP000326924">
    <property type="component" value="Unassembled WGS sequence"/>
</dbReference>
<protein>
    <recommendedName>
        <fullName evidence="4">Short-chain dehydrogenase/reductase</fullName>
    </recommendedName>
</protein>
<gene>
    <name evidence="2" type="ORF">FN846DRAFT_266746</name>
</gene>
<dbReference type="PANTHER" id="PTHR47534">
    <property type="entry name" value="YALI0E05731P"/>
    <property type="match status" value="1"/>
</dbReference>
<dbReference type="SUPFAM" id="SSF51735">
    <property type="entry name" value="NAD(P)-binding Rossmann-fold domains"/>
    <property type="match status" value="1"/>
</dbReference>
<proteinExistence type="predicted"/>
<dbReference type="OrthoDB" id="2898509at2759"/>
<dbReference type="InterPro" id="IPR002347">
    <property type="entry name" value="SDR_fam"/>
</dbReference>
<dbReference type="AlphaFoldDB" id="A0A5J5EM30"/>
<sequence>MSKLAAIRSANAAFAAKGVADAVAVFVGGTSGIGQATMEAFTRNTVSPTIYFVGRNEAAAASITASLQRLNPSAKVTFLQSDISLLANAYSTASIIREKESAVNLLVVSPGYMSMAGRTPTSEGLEKKLVINYYSRVLFAVALLPLLKNGSQNAELGARVLSVYAPGTEGPIIEDDMDLERNFSLGQAARQAAAFQSLSFEHLAKVHPAIGFIHALPGAVVTGLFRELPLWARLFVPLFSVVSTPLEDCGQGMLRLATDQKFKTGLALVDWKGDDKDTRHGKRSWLGKAGWWKDGLPEKVWTHTEEVFQRVLGKKI</sequence>
<dbReference type="InParanoid" id="A0A5J5EM30"/>
<keyword evidence="1" id="KW-0560">Oxidoreductase</keyword>
<comment type="caution">
    <text evidence="2">The sequence shown here is derived from an EMBL/GenBank/DDBJ whole genome shotgun (WGS) entry which is preliminary data.</text>
</comment>
<dbReference type="InterPro" id="IPR036291">
    <property type="entry name" value="NAD(P)-bd_dom_sf"/>
</dbReference>
<dbReference type="Gene3D" id="3.40.50.720">
    <property type="entry name" value="NAD(P)-binding Rossmann-like Domain"/>
    <property type="match status" value="1"/>
</dbReference>
<evidence type="ECO:0000256" key="1">
    <source>
        <dbReference type="ARBA" id="ARBA00023002"/>
    </source>
</evidence>
<organism evidence="2 3">
    <name type="scientific">Sphaerosporella brunnea</name>
    <dbReference type="NCBI Taxonomy" id="1250544"/>
    <lineage>
        <taxon>Eukaryota</taxon>
        <taxon>Fungi</taxon>
        <taxon>Dikarya</taxon>
        <taxon>Ascomycota</taxon>
        <taxon>Pezizomycotina</taxon>
        <taxon>Pezizomycetes</taxon>
        <taxon>Pezizales</taxon>
        <taxon>Pyronemataceae</taxon>
        <taxon>Sphaerosporella</taxon>
    </lineage>
</organism>
<evidence type="ECO:0008006" key="4">
    <source>
        <dbReference type="Google" id="ProtNLM"/>
    </source>
</evidence>
<dbReference type="InterPro" id="IPR052228">
    <property type="entry name" value="Sec_Metab_Biosynth_Oxidored"/>
</dbReference>
<dbReference type="EMBL" id="VXIS01000206">
    <property type="protein sequence ID" value="KAA8896879.1"/>
    <property type="molecule type" value="Genomic_DNA"/>
</dbReference>
<reference evidence="2 3" key="1">
    <citation type="submission" date="2019-09" db="EMBL/GenBank/DDBJ databases">
        <title>Draft genome of the ectomycorrhizal ascomycete Sphaerosporella brunnea.</title>
        <authorList>
            <consortium name="DOE Joint Genome Institute"/>
            <person name="Benucci G.M."/>
            <person name="Marozzi G."/>
            <person name="Antonielli L."/>
            <person name="Sanchez S."/>
            <person name="Marco P."/>
            <person name="Wang X."/>
            <person name="Falini L.B."/>
            <person name="Barry K."/>
            <person name="Haridas S."/>
            <person name="Lipzen A."/>
            <person name="Labutti K."/>
            <person name="Grigoriev I.V."/>
            <person name="Murat C."/>
            <person name="Martin F."/>
            <person name="Albertini E."/>
            <person name="Donnini D."/>
            <person name="Bonito G."/>
        </authorList>
    </citation>
    <scope>NUCLEOTIDE SEQUENCE [LARGE SCALE GENOMIC DNA]</scope>
    <source>
        <strain evidence="2 3">Sb_GMNB300</strain>
    </source>
</reference>
<dbReference type="GO" id="GO:0016491">
    <property type="term" value="F:oxidoreductase activity"/>
    <property type="evidence" value="ECO:0007669"/>
    <property type="project" value="UniProtKB-KW"/>
</dbReference>
<name>A0A5J5EM30_9PEZI</name>
<accession>A0A5J5EM30</accession>
<dbReference type="Pfam" id="PF00106">
    <property type="entry name" value="adh_short"/>
    <property type="match status" value="1"/>
</dbReference>
<evidence type="ECO:0000313" key="3">
    <source>
        <dbReference type="Proteomes" id="UP000326924"/>
    </source>
</evidence>
<evidence type="ECO:0000313" key="2">
    <source>
        <dbReference type="EMBL" id="KAA8896879.1"/>
    </source>
</evidence>